<dbReference type="Pfam" id="PF08402">
    <property type="entry name" value="TOBE_2"/>
    <property type="match status" value="1"/>
</dbReference>
<comment type="similarity">
    <text evidence="11">Belongs to the ABC transporter superfamily. Carbohydrate uptake transporter-1 (CUT1) (TC 3.A.1.1) family.</text>
</comment>
<dbReference type="GO" id="GO:0005524">
    <property type="term" value="F:ATP binding"/>
    <property type="evidence" value="ECO:0007669"/>
    <property type="project" value="UniProtKB-KW"/>
</dbReference>
<comment type="catalytic activity">
    <reaction evidence="9">
        <text>L-arabinose(out) + ATP + H2O = L-arabinose(in) + ADP + phosphate + H(+)</text>
        <dbReference type="Rhea" id="RHEA:30007"/>
        <dbReference type="ChEBI" id="CHEBI:15377"/>
        <dbReference type="ChEBI" id="CHEBI:15378"/>
        <dbReference type="ChEBI" id="CHEBI:17535"/>
        <dbReference type="ChEBI" id="CHEBI:30616"/>
        <dbReference type="ChEBI" id="CHEBI:43474"/>
        <dbReference type="ChEBI" id="CHEBI:456216"/>
        <dbReference type="EC" id="7.5.2.13"/>
    </reaction>
    <physiologicalReaction direction="left-to-right" evidence="9">
        <dbReference type="Rhea" id="RHEA:30008"/>
    </physiologicalReaction>
</comment>
<evidence type="ECO:0000256" key="1">
    <source>
        <dbReference type="ARBA" id="ARBA00004202"/>
    </source>
</evidence>
<proteinExistence type="inferred from homology"/>
<comment type="function">
    <text evidence="10">Part of the ABC transporter complex XacGHIJK involved in the uptake of xylose and arabinose. Responsible for energy coupling to the transport system.</text>
</comment>
<dbReference type="RefSeq" id="WP_151139585.1">
    <property type="nucleotide sequence ID" value="NZ_VZUS01000004.1"/>
</dbReference>
<dbReference type="InterPro" id="IPR008995">
    <property type="entry name" value="Mo/tungstate-bd_C_term_dom"/>
</dbReference>
<dbReference type="EC" id="7.5.2.13" evidence="13"/>
<keyword evidence="2" id="KW-0813">Transport</keyword>
<evidence type="ECO:0000256" key="11">
    <source>
        <dbReference type="ARBA" id="ARBA00061029"/>
    </source>
</evidence>
<dbReference type="GO" id="GO:0055052">
    <property type="term" value="C:ATP-binding cassette (ABC) transporter complex, substrate-binding subunit-containing"/>
    <property type="evidence" value="ECO:0007669"/>
    <property type="project" value="TreeGrafter"/>
</dbReference>
<evidence type="ECO:0000256" key="5">
    <source>
        <dbReference type="ARBA" id="ARBA00022840"/>
    </source>
</evidence>
<dbReference type="PANTHER" id="PTHR43875">
    <property type="entry name" value="MALTODEXTRIN IMPORT ATP-BINDING PROTEIN MSMX"/>
    <property type="match status" value="1"/>
</dbReference>
<dbReference type="PROSITE" id="PS00211">
    <property type="entry name" value="ABC_TRANSPORTER_1"/>
    <property type="match status" value="1"/>
</dbReference>
<evidence type="ECO:0000256" key="3">
    <source>
        <dbReference type="ARBA" id="ARBA00022475"/>
    </source>
</evidence>
<dbReference type="InterPro" id="IPR013611">
    <property type="entry name" value="Transp-assoc_OB_typ2"/>
</dbReference>
<dbReference type="Pfam" id="PF00005">
    <property type="entry name" value="ABC_tran"/>
    <property type="match status" value="1"/>
</dbReference>
<dbReference type="EMBL" id="VZUS01000004">
    <property type="protein sequence ID" value="KAB1185414.1"/>
    <property type="molecule type" value="Genomic_DNA"/>
</dbReference>
<evidence type="ECO:0000256" key="12">
    <source>
        <dbReference type="ARBA" id="ARBA00065962"/>
    </source>
</evidence>
<dbReference type="CDD" id="cd03301">
    <property type="entry name" value="ABC_MalK_N"/>
    <property type="match status" value="1"/>
</dbReference>
<name>A0A643JR24_9EURY</name>
<evidence type="ECO:0000256" key="2">
    <source>
        <dbReference type="ARBA" id="ARBA00022448"/>
    </source>
</evidence>
<evidence type="ECO:0000313" key="16">
    <source>
        <dbReference type="EMBL" id="KAB1185414.1"/>
    </source>
</evidence>
<organism evidence="16">
    <name type="scientific">Haloferax sp. CBA1149</name>
    <dbReference type="NCBI Taxonomy" id="2650753"/>
    <lineage>
        <taxon>Archaea</taxon>
        <taxon>Methanobacteriati</taxon>
        <taxon>Methanobacteriota</taxon>
        <taxon>Stenosarchaea group</taxon>
        <taxon>Halobacteria</taxon>
        <taxon>Halobacteriales</taxon>
        <taxon>Haloferacaceae</taxon>
        <taxon>Haloferax</taxon>
    </lineage>
</organism>
<dbReference type="SUPFAM" id="SSF52540">
    <property type="entry name" value="P-loop containing nucleoside triphosphate hydrolases"/>
    <property type="match status" value="1"/>
</dbReference>
<feature type="domain" description="ABC transporter" evidence="15">
    <location>
        <begin position="23"/>
        <end position="253"/>
    </location>
</feature>
<accession>A0A643JR24</accession>
<sequence length="384" mass="42210">MSAEDSPSPDSGSVELGGAGEPIRLERVRKEFGELTAVKDVSLEIQSGEFLVLLGPSGCGKTTTLRMIAGLETPTDGEIYIGDDEVTRMLPQKRELSMVFQSYALYPHKTVRENLAFPLKKMDLSSDERTRRIERAAEILEISDLLEKQPGQLSGGQRQRVALGRTIIREPRAFLMDEPLSNLDAKLRVHTRTELRELQQNLGTTTVYVTHDQEEAMSVADRIAILNDGEIQQVGSPEEIYQNPENEFVAGFLGEPAMNFFDVSQTPEGVEILGDDPVRLKGPIPAPTERIGIRPEHVAVASQHSAEQARTSAFTANLLVIEPLGNAYELELERGGVQFTARVRSLPDEVRTAETVDVFFEADSLNTFDEDGVSLTTAGGETDG</sequence>
<evidence type="ECO:0000259" key="15">
    <source>
        <dbReference type="PROSITE" id="PS50893"/>
    </source>
</evidence>
<protein>
    <recommendedName>
        <fullName evidence="13">ABC-type D-xylose/L-arabinose transporter</fullName>
        <ecNumber evidence="13">7.5.2.13</ecNumber>
    </recommendedName>
</protein>
<dbReference type="Gene3D" id="3.40.50.300">
    <property type="entry name" value="P-loop containing nucleotide triphosphate hydrolases"/>
    <property type="match status" value="1"/>
</dbReference>
<comment type="subunit">
    <text evidence="12">The complex is composed of two ATP-binding proteins (XacJ and XacK), two transmembrane proteins (XacH and XacI) and a solute-binding protein (XacG).</text>
</comment>
<evidence type="ECO:0000256" key="14">
    <source>
        <dbReference type="SAM" id="MobiDB-lite"/>
    </source>
</evidence>
<evidence type="ECO:0000256" key="6">
    <source>
        <dbReference type="ARBA" id="ARBA00022967"/>
    </source>
</evidence>
<dbReference type="AlphaFoldDB" id="A0A643JR24"/>
<evidence type="ECO:0000256" key="10">
    <source>
        <dbReference type="ARBA" id="ARBA00053454"/>
    </source>
</evidence>
<dbReference type="PROSITE" id="PS50893">
    <property type="entry name" value="ABC_TRANSPORTER_2"/>
    <property type="match status" value="1"/>
</dbReference>
<keyword evidence="3" id="KW-1003">Cell membrane</keyword>
<dbReference type="InterPro" id="IPR012340">
    <property type="entry name" value="NA-bd_OB-fold"/>
</dbReference>
<dbReference type="InterPro" id="IPR003593">
    <property type="entry name" value="AAA+_ATPase"/>
</dbReference>
<dbReference type="InterPro" id="IPR047641">
    <property type="entry name" value="ABC_transpr_MalK/UgpC-like"/>
</dbReference>
<feature type="region of interest" description="Disordered" evidence="14">
    <location>
        <begin position="1"/>
        <end position="20"/>
    </location>
</feature>
<comment type="caution">
    <text evidence="16">The sequence shown here is derived from an EMBL/GenBank/DDBJ whole genome shotgun (WGS) entry which is preliminary data.</text>
</comment>
<dbReference type="Gene3D" id="2.40.50.140">
    <property type="entry name" value="Nucleic acid-binding proteins"/>
    <property type="match status" value="1"/>
</dbReference>
<comment type="subcellular location">
    <subcellularLocation>
        <location evidence="1">Cell membrane</location>
        <topology evidence="1">Peripheral membrane protein</topology>
    </subcellularLocation>
</comment>
<evidence type="ECO:0000256" key="9">
    <source>
        <dbReference type="ARBA" id="ARBA00051890"/>
    </source>
</evidence>
<keyword evidence="4" id="KW-0547">Nucleotide-binding</keyword>
<comment type="catalytic activity">
    <reaction evidence="8">
        <text>D-xylose(out) + ATP + H2O = D-xylose(in) + ADP + phosphate + H(+)</text>
        <dbReference type="Rhea" id="RHEA:29899"/>
        <dbReference type="ChEBI" id="CHEBI:15377"/>
        <dbReference type="ChEBI" id="CHEBI:15378"/>
        <dbReference type="ChEBI" id="CHEBI:30616"/>
        <dbReference type="ChEBI" id="CHEBI:43474"/>
        <dbReference type="ChEBI" id="CHEBI:53455"/>
        <dbReference type="ChEBI" id="CHEBI:456216"/>
        <dbReference type="EC" id="7.5.2.13"/>
    </reaction>
    <physiologicalReaction direction="left-to-right" evidence="8">
        <dbReference type="Rhea" id="RHEA:29900"/>
    </physiologicalReaction>
</comment>
<evidence type="ECO:0000256" key="13">
    <source>
        <dbReference type="ARBA" id="ARBA00066315"/>
    </source>
</evidence>
<dbReference type="FunFam" id="3.40.50.300:FF:000042">
    <property type="entry name" value="Maltose/maltodextrin ABC transporter, ATP-binding protein"/>
    <property type="match status" value="1"/>
</dbReference>
<dbReference type="GO" id="GO:0140359">
    <property type="term" value="F:ABC-type transporter activity"/>
    <property type="evidence" value="ECO:0007669"/>
    <property type="project" value="InterPro"/>
</dbReference>
<dbReference type="GO" id="GO:0008643">
    <property type="term" value="P:carbohydrate transport"/>
    <property type="evidence" value="ECO:0007669"/>
    <property type="project" value="InterPro"/>
</dbReference>
<dbReference type="InterPro" id="IPR003439">
    <property type="entry name" value="ABC_transporter-like_ATP-bd"/>
</dbReference>
<evidence type="ECO:0000256" key="7">
    <source>
        <dbReference type="ARBA" id="ARBA00023136"/>
    </source>
</evidence>
<keyword evidence="5 16" id="KW-0067">ATP-binding</keyword>
<dbReference type="PANTHER" id="PTHR43875:SF15">
    <property type="entry name" value="TREHALOSE IMPORT ATP-BINDING PROTEIN SUGC"/>
    <property type="match status" value="1"/>
</dbReference>
<keyword evidence="6" id="KW-1278">Translocase</keyword>
<dbReference type="SMART" id="SM00382">
    <property type="entry name" value="AAA"/>
    <property type="match status" value="1"/>
</dbReference>
<reference evidence="16" key="1">
    <citation type="submission" date="2019-09" db="EMBL/GenBank/DDBJ databases">
        <title>Genomic analysis of Haloferax sp. CBA1149.</title>
        <authorList>
            <person name="Roh S.W."/>
        </authorList>
    </citation>
    <scope>NUCLEOTIDE SEQUENCE</scope>
    <source>
        <strain evidence="16">CBA1149</strain>
    </source>
</reference>
<dbReference type="SUPFAM" id="SSF50331">
    <property type="entry name" value="MOP-like"/>
    <property type="match status" value="1"/>
</dbReference>
<evidence type="ECO:0000256" key="4">
    <source>
        <dbReference type="ARBA" id="ARBA00022741"/>
    </source>
</evidence>
<evidence type="ECO:0000256" key="8">
    <source>
        <dbReference type="ARBA" id="ARBA00050355"/>
    </source>
</evidence>
<dbReference type="InterPro" id="IPR027417">
    <property type="entry name" value="P-loop_NTPase"/>
</dbReference>
<dbReference type="InterPro" id="IPR015855">
    <property type="entry name" value="ABC_transpr_MalK-like"/>
</dbReference>
<gene>
    <name evidence="16" type="ORF">Hfx1149_15270</name>
</gene>
<dbReference type="GO" id="GO:0016887">
    <property type="term" value="F:ATP hydrolysis activity"/>
    <property type="evidence" value="ECO:0007669"/>
    <property type="project" value="InterPro"/>
</dbReference>
<keyword evidence="7" id="KW-0472">Membrane</keyword>
<dbReference type="InterPro" id="IPR017871">
    <property type="entry name" value="ABC_transporter-like_CS"/>
</dbReference>